<keyword evidence="1" id="KW-0732">Signal</keyword>
<sequence>MTTFPIRRTLALGAAVLAIAGGGLAASAGISAVAKPAPPHPLTVAETEAWVEELLALPPDEVCELSASKSLCERTLDGAPAGPTGDVATQVDLQDDGTALVTFRGELATGERFHSEIDVLRDADGEVRGIAPVYWWSTVA</sequence>
<organism evidence="2 3">
    <name type="scientific">Nocardioides zeae</name>
    <dbReference type="NCBI Taxonomy" id="1457234"/>
    <lineage>
        <taxon>Bacteria</taxon>
        <taxon>Bacillati</taxon>
        <taxon>Actinomycetota</taxon>
        <taxon>Actinomycetes</taxon>
        <taxon>Propionibacteriales</taxon>
        <taxon>Nocardioidaceae</taxon>
        <taxon>Nocardioides</taxon>
    </lineage>
</organism>
<evidence type="ECO:0000313" key="2">
    <source>
        <dbReference type="EMBL" id="MDQ1106375.1"/>
    </source>
</evidence>
<accession>A0AAJ1U1S4</accession>
<feature type="chain" id="PRO_5042484821" description="Nuclear transport factor 2 family protein" evidence="1">
    <location>
        <begin position="26"/>
        <end position="140"/>
    </location>
</feature>
<protein>
    <recommendedName>
        <fullName evidence="4">Nuclear transport factor 2 family protein</fullName>
    </recommendedName>
</protein>
<dbReference type="EMBL" id="JAUTAN010000001">
    <property type="protein sequence ID" value="MDQ1106375.1"/>
    <property type="molecule type" value="Genomic_DNA"/>
</dbReference>
<reference evidence="2" key="1">
    <citation type="submission" date="2023-07" db="EMBL/GenBank/DDBJ databases">
        <title>Functional and genomic diversity of the sorghum phyllosphere microbiome.</title>
        <authorList>
            <person name="Shade A."/>
        </authorList>
    </citation>
    <scope>NUCLEOTIDE SEQUENCE</scope>
    <source>
        <strain evidence="2">SORGH_AS_1067</strain>
    </source>
</reference>
<feature type="signal peptide" evidence="1">
    <location>
        <begin position="1"/>
        <end position="25"/>
    </location>
</feature>
<dbReference type="Proteomes" id="UP001239215">
    <property type="component" value="Unassembled WGS sequence"/>
</dbReference>
<evidence type="ECO:0000256" key="1">
    <source>
        <dbReference type="SAM" id="SignalP"/>
    </source>
</evidence>
<comment type="caution">
    <text evidence="2">The sequence shown here is derived from an EMBL/GenBank/DDBJ whole genome shotgun (WGS) entry which is preliminary data.</text>
</comment>
<evidence type="ECO:0000313" key="3">
    <source>
        <dbReference type="Proteomes" id="UP001239215"/>
    </source>
</evidence>
<dbReference type="AlphaFoldDB" id="A0AAJ1U1S4"/>
<name>A0AAJ1U1S4_9ACTN</name>
<dbReference type="RefSeq" id="WP_307203765.1">
    <property type="nucleotide sequence ID" value="NZ_JAUTAN010000001.1"/>
</dbReference>
<gene>
    <name evidence="2" type="ORF">QE405_003659</name>
</gene>
<evidence type="ECO:0008006" key="4">
    <source>
        <dbReference type="Google" id="ProtNLM"/>
    </source>
</evidence>
<proteinExistence type="predicted"/>